<dbReference type="GO" id="GO:0005525">
    <property type="term" value="F:GTP binding"/>
    <property type="evidence" value="ECO:0007669"/>
    <property type="project" value="UniProtKB-KW"/>
</dbReference>
<dbReference type="InterPro" id="IPR027417">
    <property type="entry name" value="P-loop_NTPase"/>
</dbReference>
<dbReference type="EMBL" id="JAIWYP010000009">
    <property type="protein sequence ID" value="KAH3777349.1"/>
    <property type="molecule type" value="Genomic_DNA"/>
</dbReference>
<feature type="domain" description="Fibronectin type-III" evidence="2">
    <location>
        <begin position="580"/>
        <end position="672"/>
    </location>
</feature>
<dbReference type="InterPro" id="IPR003961">
    <property type="entry name" value="FN3_dom"/>
</dbReference>
<dbReference type="GO" id="GO:0008270">
    <property type="term" value="F:zinc ion binding"/>
    <property type="evidence" value="ECO:0007669"/>
    <property type="project" value="InterPro"/>
</dbReference>
<gene>
    <name evidence="3" type="ORF">DPMN_178789</name>
</gene>
<evidence type="ECO:0000313" key="4">
    <source>
        <dbReference type="Proteomes" id="UP000828390"/>
    </source>
</evidence>
<dbReference type="PROSITE" id="PS50853">
    <property type="entry name" value="FN3"/>
    <property type="match status" value="1"/>
</dbReference>
<dbReference type="OrthoDB" id="6103492at2759"/>
<reference evidence="3" key="2">
    <citation type="submission" date="2020-11" db="EMBL/GenBank/DDBJ databases">
        <authorList>
            <person name="McCartney M.A."/>
            <person name="Auch B."/>
            <person name="Kono T."/>
            <person name="Mallez S."/>
            <person name="Becker A."/>
            <person name="Gohl D.M."/>
            <person name="Silverstein K.A.T."/>
            <person name="Koren S."/>
            <person name="Bechman K.B."/>
            <person name="Herman A."/>
            <person name="Abrahante J.E."/>
            <person name="Garbe J."/>
        </authorList>
    </citation>
    <scope>NUCLEOTIDE SEQUENCE</scope>
    <source>
        <strain evidence="3">Duluth1</strain>
        <tissue evidence="3">Whole animal</tissue>
    </source>
</reference>
<keyword evidence="1" id="KW-0342">GTP-binding</keyword>
<dbReference type="InterPro" id="IPR036116">
    <property type="entry name" value="FN3_sf"/>
</dbReference>
<dbReference type="PROSITE" id="PS00675">
    <property type="entry name" value="SIGMA54_INTERACT_1"/>
    <property type="match status" value="1"/>
</dbReference>
<dbReference type="SUPFAM" id="SSF52540">
    <property type="entry name" value="P-loop containing nucleoside triphosphate hydrolases"/>
    <property type="match status" value="1"/>
</dbReference>
<dbReference type="SUPFAM" id="SSF49265">
    <property type="entry name" value="Fibronectin type III"/>
    <property type="match status" value="1"/>
</dbReference>
<protein>
    <recommendedName>
        <fullName evidence="2">Fibronectin type-III domain-containing protein</fullName>
    </recommendedName>
</protein>
<evidence type="ECO:0000259" key="2">
    <source>
        <dbReference type="PROSITE" id="PS50853"/>
    </source>
</evidence>
<organism evidence="3 4">
    <name type="scientific">Dreissena polymorpha</name>
    <name type="common">Zebra mussel</name>
    <name type="synonym">Mytilus polymorpha</name>
    <dbReference type="NCBI Taxonomy" id="45954"/>
    <lineage>
        <taxon>Eukaryota</taxon>
        <taxon>Metazoa</taxon>
        <taxon>Spiralia</taxon>
        <taxon>Lophotrochozoa</taxon>
        <taxon>Mollusca</taxon>
        <taxon>Bivalvia</taxon>
        <taxon>Autobranchia</taxon>
        <taxon>Heteroconchia</taxon>
        <taxon>Euheterodonta</taxon>
        <taxon>Imparidentia</taxon>
        <taxon>Neoheterodontei</taxon>
        <taxon>Myida</taxon>
        <taxon>Dreissenoidea</taxon>
        <taxon>Dreissenidae</taxon>
        <taxon>Dreissena</taxon>
    </lineage>
</organism>
<dbReference type="InterPro" id="IPR025662">
    <property type="entry name" value="Sigma_54_int_dom_ATP-bd_1"/>
</dbReference>
<dbReference type="InterPro" id="IPR013783">
    <property type="entry name" value="Ig-like_fold"/>
</dbReference>
<keyword evidence="1" id="KW-0547">Nucleotide-binding</keyword>
<keyword evidence="4" id="KW-1185">Reference proteome</keyword>
<comment type="similarity">
    <text evidence="1">Belongs to the TRAFAC class TrmE-Era-EngA-EngB-Septin-like GTPase superfamily. Septin GTPase family.</text>
</comment>
<sequence>MSSSASLCCNECKNEVLCEQCAHPRGSQTLTRDNLLLNIGSNADEATSAQTEKETMLCDPCKVQEKMIPACVFCEDCDSEFLCEVCEKHHKAQKLTRNHILHDISNYEICFKGTFTEKQNKFCEPCKAQEKVNQAVFFCKQCHNELLCESCGNYHPFQRITRGHILEDIRNFVELIPDNITNTKLLPCDPCKAQEKNVVAAFFCIECGNELLCDPCAKYHSSQKLTRDHQLQEISIYTVIENDPDTLKNQMRCGPCKAQGTTIDASFFCIDCGHECLCEACGKYHNLQKITQLHRLQTISKYVKGATFESISKLNKFCQRCKVYDKESVASFFCTECDNELFCKACEKHHSSQKMTRGHTLQDINRLVENANADDSERQINHCEPCKIQGKTTPASVFCAECENECMCESCGRYHESRKATLGHILQDIIMFNEDAGPKIVDKQIMVCEQCKAHEKSSKATVVCVDCEHELLCGPCGKYHTSRKSTRTHILQDIRMYFGEAIASGGEVAVENKLCKLCKVHGKKSPAVYICSECENERFCESCGQYHNRQKSFRYHLLQKIDCQQNIILANASDCSDMHTPGPPVASNIGSDTVTLSWTKPGRFKEGDCFQIGCRESNESRWKICQDNIEDNSYVLKNLRSNSNLVFRVRAMYNDFESNYSEESDIVTTPSSPASRVVDFCTVCGDEDKYPISYVLPASEVQSSRNCNAKTRRFEVGSPRKGRFDEKTILLIGETGTGKSTLVDGMANVILGVNWNDPFRFKMVNLEDEEKQKKENQALSQTEWITCYTMHPQKGGRLQYTINIIDTPGFGDTRGLQRDHAIVEQIRELFSVEPPLGVAIIDAVCFLVKAPDARLTPTQSYIFQSIMSMFGNDIEENICSLITFADGLEPPVIAALKESKLPFGKWFTFNNSALFAKNTELDQSSLSPMFWDMGLKSFQNFFQYLEALPAKSLQLTSDVLNERFRLEATVKNLEPLLDTGLIKIDELKFEIKCFEDNKAIIADNKDFKYKVQTTKQEKKNLPIGQHVTNCLNCHFTCHEKCRVPNDEKKRKCSAMNKSTGYCKICPENCFWNKHSNTPYIFEYIVVEEEKTYAEMKKKYQDASGKLPNQEQLIVRMDEELQEMLDTVDAMMDIVNTCNNRLKEIALRPNPLSMTEHIDLLIENEKMVKKKGWNKRITSLQMFRKRSLIGDNVDKFRREASTVVTVAIKNDKSKKNIFKRAWNCFAR</sequence>
<reference evidence="3" key="1">
    <citation type="journal article" date="2019" name="bioRxiv">
        <title>The Genome of the Zebra Mussel, Dreissena polymorpha: A Resource for Invasive Species Research.</title>
        <authorList>
            <person name="McCartney M.A."/>
            <person name="Auch B."/>
            <person name="Kono T."/>
            <person name="Mallez S."/>
            <person name="Zhang Y."/>
            <person name="Obille A."/>
            <person name="Becker A."/>
            <person name="Abrahante J.E."/>
            <person name="Garbe J."/>
            <person name="Badalamenti J.P."/>
            <person name="Herman A."/>
            <person name="Mangelson H."/>
            <person name="Liachko I."/>
            <person name="Sullivan S."/>
            <person name="Sone E.D."/>
            <person name="Koren S."/>
            <person name="Silverstein K.A.T."/>
            <person name="Beckman K.B."/>
            <person name="Gohl D.M."/>
        </authorList>
    </citation>
    <scope>NUCLEOTIDE SEQUENCE</scope>
    <source>
        <strain evidence="3">Duluth1</strain>
        <tissue evidence="3">Whole animal</tissue>
    </source>
</reference>
<dbReference type="InterPro" id="IPR000315">
    <property type="entry name" value="Znf_B-box"/>
</dbReference>
<dbReference type="Gene3D" id="3.40.50.300">
    <property type="entry name" value="P-loop containing nucleotide triphosphate hydrolases"/>
    <property type="match status" value="1"/>
</dbReference>
<dbReference type="InterPro" id="IPR030379">
    <property type="entry name" value="G_SEPTIN_dom"/>
</dbReference>
<dbReference type="AlphaFoldDB" id="A0A9D4ILJ1"/>
<dbReference type="CDD" id="cd19757">
    <property type="entry name" value="Bbox1"/>
    <property type="match status" value="1"/>
</dbReference>
<dbReference type="PANTHER" id="PTHR32046">
    <property type="entry name" value="G DOMAIN-CONTAINING PROTEIN"/>
    <property type="match status" value="1"/>
</dbReference>
<accession>A0A9D4ILJ1</accession>
<dbReference type="PANTHER" id="PTHR32046:SF14">
    <property type="match status" value="1"/>
</dbReference>
<dbReference type="CDD" id="cd00063">
    <property type="entry name" value="FN3"/>
    <property type="match status" value="1"/>
</dbReference>
<dbReference type="Proteomes" id="UP000828390">
    <property type="component" value="Unassembled WGS sequence"/>
</dbReference>
<evidence type="ECO:0000256" key="1">
    <source>
        <dbReference type="RuleBase" id="RU004560"/>
    </source>
</evidence>
<comment type="caution">
    <text evidence="3">The sequence shown here is derived from an EMBL/GenBank/DDBJ whole genome shotgun (WGS) entry which is preliminary data.</text>
</comment>
<proteinExistence type="inferred from homology"/>
<dbReference type="SMART" id="SM00060">
    <property type="entry name" value="FN3"/>
    <property type="match status" value="1"/>
</dbReference>
<dbReference type="Pfam" id="PF00041">
    <property type="entry name" value="fn3"/>
    <property type="match status" value="1"/>
</dbReference>
<evidence type="ECO:0000313" key="3">
    <source>
        <dbReference type="EMBL" id="KAH3777349.1"/>
    </source>
</evidence>
<name>A0A9D4ILJ1_DREPO</name>
<dbReference type="Gene3D" id="2.60.40.10">
    <property type="entry name" value="Immunoglobulins"/>
    <property type="match status" value="1"/>
</dbReference>
<dbReference type="Pfam" id="PF00735">
    <property type="entry name" value="Septin"/>
    <property type="match status" value="1"/>
</dbReference>
<dbReference type="SMART" id="SM00336">
    <property type="entry name" value="BBOX"/>
    <property type="match status" value="8"/>
</dbReference>